<organism evidence="1 2">
    <name type="scientific">Candidatus Faecivivens stercoripullorum</name>
    <dbReference type="NCBI Taxonomy" id="2840805"/>
    <lineage>
        <taxon>Bacteria</taxon>
        <taxon>Bacillati</taxon>
        <taxon>Bacillota</taxon>
        <taxon>Clostridia</taxon>
        <taxon>Eubacteriales</taxon>
        <taxon>Oscillospiraceae</taxon>
        <taxon>Oscillospiraceae incertae sedis</taxon>
        <taxon>Candidatus Faecivivens</taxon>
    </lineage>
</organism>
<reference evidence="1" key="1">
    <citation type="submission" date="2020-10" db="EMBL/GenBank/DDBJ databases">
        <authorList>
            <person name="Gilroy R."/>
        </authorList>
    </citation>
    <scope>NUCLEOTIDE SEQUENCE</scope>
    <source>
        <strain evidence="1">ChiBcec7-5410</strain>
    </source>
</reference>
<comment type="caution">
    <text evidence="1">The sequence shown here is derived from an EMBL/GenBank/DDBJ whole genome shotgun (WGS) entry which is preliminary data.</text>
</comment>
<dbReference type="EMBL" id="DVLW01000118">
    <property type="protein sequence ID" value="HIT94416.1"/>
    <property type="molecule type" value="Genomic_DNA"/>
</dbReference>
<gene>
    <name evidence="1" type="ORF">IAC43_04475</name>
</gene>
<feature type="non-terminal residue" evidence="1">
    <location>
        <position position="80"/>
    </location>
</feature>
<protein>
    <recommendedName>
        <fullName evidence="3">Lipoprotein</fullName>
    </recommendedName>
</protein>
<evidence type="ECO:0000313" key="2">
    <source>
        <dbReference type="Proteomes" id="UP000824160"/>
    </source>
</evidence>
<accession>A0A9D1H6G3</accession>
<evidence type="ECO:0008006" key="3">
    <source>
        <dbReference type="Google" id="ProtNLM"/>
    </source>
</evidence>
<name>A0A9D1H6G3_9FIRM</name>
<sequence>MKKTLPKILLTLGIAGTLLLTVTGCGQKQSVQGLLSDSEIKTLESLYGHNQQAVLEGLGLSENDVQEREKALGCWNIKTP</sequence>
<proteinExistence type="predicted"/>
<dbReference type="AlphaFoldDB" id="A0A9D1H6G3"/>
<evidence type="ECO:0000313" key="1">
    <source>
        <dbReference type="EMBL" id="HIT94416.1"/>
    </source>
</evidence>
<dbReference type="PROSITE" id="PS51257">
    <property type="entry name" value="PROKAR_LIPOPROTEIN"/>
    <property type="match status" value="1"/>
</dbReference>
<dbReference type="Proteomes" id="UP000824160">
    <property type="component" value="Unassembled WGS sequence"/>
</dbReference>
<reference evidence="1" key="2">
    <citation type="journal article" date="2021" name="PeerJ">
        <title>Extensive microbial diversity within the chicken gut microbiome revealed by metagenomics and culture.</title>
        <authorList>
            <person name="Gilroy R."/>
            <person name="Ravi A."/>
            <person name="Getino M."/>
            <person name="Pursley I."/>
            <person name="Horton D.L."/>
            <person name="Alikhan N.F."/>
            <person name="Baker D."/>
            <person name="Gharbi K."/>
            <person name="Hall N."/>
            <person name="Watson M."/>
            <person name="Adriaenssens E.M."/>
            <person name="Foster-Nyarko E."/>
            <person name="Jarju S."/>
            <person name="Secka A."/>
            <person name="Antonio M."/>
            <person name="Oren A."/>
            <person name="Chaudhuri R.R."/>
            <person name="La Ragione R."/>
            <person name="Hildebrand F."/>
            <person name="Pallen M.J."/>
        </authorList>
    </citation>
    <scope>NUCLEOTIDE SEQUENCE</scope>
    <source>
        <strain evidence="1">ChiBcec7-5410</strain>
    </source>
</reference>